<evidence type="ECO:0000313" key="2">
    <source>
        <dbReference type="EMBL" id="GFS27950.1"/>
    </source>
</evidence>
<organism evidence="2 3">
    <name type="scientific">Elysia marginata</name>
    <dbReference type="NCBI Taxonomy" id="1093978"/>
    <lineage>
        <taxon>Eukaryota</taxon>
        <taxon>Metazoa</taxon>
        <taxon>Spiralia</taxon>
        <taxon>Lophotrochozoa</taxon>
        <taxon>Mollusca</taxon>
        <taxon>Gastropoda</taxon>
        <taxon>Heterobranchia</taxon>
        <taxon>Euthyneura</taxon>
        <taxon>Panpulmonata</taxon>
        <taxon>Sacoglossa</taxon>
        <taxon>Placobranchoidea</taxon>
        <taxon>Plakobranchidae</taxon>
        <taxon>Elysia</taxon>
    </lineage>
</organism>
<protein>
    <recommendedName>
        <fullName evidence="4">SRCR domain-containing protein</fullName>
    </recommendedName>
</protein>
<name>A0AAV4K1U1_9GAST</name>
<keyword evidence="1" id="KW-0812">Transmembrane</keyword>
<evidence type="ECO:0008006" key="4">
    <source>
        <dbReference type="Google" id="ProtNLM"/>
    </source>
</evidence>
<reference evidence="2 3" key="1">
    <citation type="journal article" date="2021" name="Elife">
        <title>Chloroplast acquisition without the gene transfer in kleptoplastic sea slugs, Plakobranchus ocellatus.</title>
        <authorList>
            <person name="Maeda T."/>
            <person name="Takahashi S."/>
            <person name="Yoshida T."/>
            <person name="Shimamura S."/>
            <person name="Takaki Y."/>
            <person name="Nagai Y."/>
            <person name="Toyoda A."/>
            <person name="Suzuki Y."/>
            <person name="Arimoto A."/>
            <person name="Ishii H."/>
            <person name="Satoh N."/>
            <person name="Nishiyama T."/>
            <person name="Hasebe M."/>
            <person name="Maruyama T."/>
            <person name="Minagawa J."/>
            <person name="Obokata J."/>
            <person name="Shigenobu S."/>
        </authorList>
    </citation>
    <scope>NUCLEOTIDE SEQUENCE [LARGE SCALE GENOMIC DNA]</scope>
</reference>
<evidence type="ECO:0000256" key="1">
    <source>
        <dbReference type="SAM" id="Phobius"/>
    </source>
</evidence>
<evidence type="ECO:0000313" key="3">
    <source>
        <dbReference type="Proteomes" id="UP000762676"/>
    </source>
</evidence>
<keyword evidence="1" id="KW-0472">Membrane</keyword>
<gene>
    <name evidence="2" type="ORF">ElyMa_005320500</name>
</gene>
<comment type="caution">
    <text evidence="2">The sequence shown here is derived from an EMBL/GenBank/DDBJ whole genome shotgun (WGS) entry which is preliminary data.</text>
</comment>
<accession>A0AAV4K1U1</accession>
<dbReference type="Proteomes" id="UP000762676">
    <property type="component" value="Unassembled WGS sequence"/>
</dbReference>
<dbReference type="EMBL" id="BMAT01010584">
    <property type="protein sequence ID" value="GFS27950.1"/>
    <property type="molecule type" value="Genomic_DNA"/>
</dbReference>
<dbReference type="AlphaFoldDB" id="A0AAV4K1U1"/>
<proteinExistence type="predicted"/>
<feature type="transmembrane region" description="Helical" evidence="1">
    <location>
        <begin position="52"/>
        <end position="71"/>
    </location>
</feature>
<keyword evidence="1" id="KW-1133">Transmembrane helix</keyword>
<sequence>MGTVFSQSFSCLAFSSRNCSSFSRLNGPVGSFDVWSRQRCDGGSSEFWGTQIVVVVVVVVVVRVAVVVVVVNK</sequence>
<keyword evidence="3" id="KW-1185">Reference proteome</keyword>